<gene>
    <name evidence="1" type="ORF">SDC9_211834</name>
</gene>
<sequence length="70" mass="8047">MNAAIRFWWGRFHRQLNGIEQIARIALCYCSQVMAGIVVHDHFLLAITHLRVSDGALDDGEHVIFSERLQ</sequence>
<accession>A0A645JY77</accession>
<reference evidence="1" key="1">
    <citation type="submission" date="2019-08" db="EMBL/GenBank/DDBJ databases">
        <authorList>
            <person name="Kucharzyk K."/>
            <person name="Murdoch R.W."/>
            <person name="Higgins S."/>
            <person name="Loffler F."/>
        </authorList>
    </citation>
    <scope>NUCLEOTIDE SEQUENCE</scope>
</reference>
<comment type="caution">
    <text evidence="1">The sequence shown here is derived from an EMBL/GenBank/DDBJ whole genome shotgun (WGS) entry which is preliminary data.</text>
</comment>
<protein>
    <submittedName>
        <fullName evidence="1">Uncharacterized protein</fullName>
    </submittedName>
</protein>
<evidence type="ECO:0000313" key="1">
    <source>
        <dbReference type="EMBL" id="MPN64063.1"/>
    </source>
</evidence>
<name>A0A645JY77_9ZZZZ</name>
<proteinExistence type="predicted"/>
<dbReference type="EMBL" id="VSSQ01144426">
    <property type="protein sequence ID" value="MPN64063.1"/>
    <property type="molecule type" value="Genomic_DNA"/>
</dbReference>
<dbReference type="AlphaFoldDB" id="A0A645JY77"/>
<organism evidence="1">
    <name type="scientific">bioreactor metagenome</name>
    <dbReference type="NCBI Taxonomy" id="1076179"/>
    <lineage>
        <taxon>unclassified sequences</taxon>
        <taxon>metagenomes</taxon>
        <taxon>ecological metagenomes</taxon>
    </lineage>
</organism>